<comment type="caution">
    <text evidence="1">The sequence shown here is derived from an EMBL/GenBank/DDBJ whole genome shotgun (WGS) entry which is preliminary data.</text>
</comment>
<reference evidence="2" key="1">
    <citation type="journal article" date="2023" name="Nat. Plants">
        <title>Single-cell RNA sequencing provides a high-resolution roadmap for understanding the multicellular compartmentation of specialized metabolism.</title>
        <authorList>
            <person name="Sun S."/>
            <person name="Shen X."/>
            <person name="Li Y."/>
            <person name="Li Y."/>
            <person name="Wang S."/>
            <person name="Li R."/>
            <person name="Zhang H."/>
            <person name="Shen G."/>
            <person name="Guo B."/>
            <person name="Wei J."/>
            <person name="Xu J."/>
            <person name="St-Pierre B."/>
            <person name="Chen S."/>
            <person name="Sun C."/>
        </authorList>
    </citation>
    <scope>NUCLEOTIDE SEQUENCE [LARGE SCALE GENOMIC DNA]</scope>
</reference>
<name>A0ACC0CGD6_CATRO</name>
<dbReference type="Proteomes" id="UP001060085">
    <property type="component" value="Linkage Group LG01"/>
</dbReference>
<proteinExistence type="predicted"/>
<gene>
    <name evidence="1" type="ORF">M9H77_05111</name>
</gene>
<accession>A0ACC0CGD6</accession>
<dbReference type="EMBL" id="CM044701">
    <property type="protein sequence ID" value="KAI5683883.1"/>
    <property type="molecule type" value="Genomic_DNA"/>
</dbReference>
<evidence type="ECO:0000313" key="2">
    <source>
        <dbReference type="Proteomes" id="UP001060085"/>
    </source>
</evidence>
<keyword evidence="2" id="KW-1185">Reference proteome</keyword>
<organism evidence="1 2">
    <name type="scientific">Catharanthus roseus</name>
    <name type="common">Madagascar periwinkle</name>
    <name type="synonym">Vinca rosea</name>
    <dbReference type="NCBI Taxonomy" id="4058"/>
    <lineage>
        <taxon>Eukaryota</taxon>
        <taxon>Viridiplantae</taxon>
        <taxon>Streptophyta</taxon>
        <taxon>Embryophyta</taxon>
        <taxon>Tracheophyta</taxon>
        <taxon>Spermatophyta</taxon>
        <taxon>Magnoliopsida</taxon>
        <taxon>eudicotyledons</taxon>
        <taxon>Gunneridae</taxon>
        <taxon>Pentapetalae</taxon>
        <taxon>asterids</taxon>
        <taxon>lamiids</taxon>
        <taxon>Gentianales</taxon>
        <taxon>Apocynaceae</taxon>
        <taxon>Rauvolfioideae</taxon>
        <taxon>Vinceae</taxon>
        <taxon>Catharanthinae</taxon>
        <taxon>Catharanthus</taxon>
    </lineage>
</organism>
<evidence type="ECO:0000313" key="1">
    <source>
        <dbReference type="EMBL" id="KAI5683883.1"/>
    </source>
</evidence>
<protein>
    <submittedName>
        <fullName evidence="1">Uncharacterized protein</fullName>
    </submittedName>
</protein>
<sequence length="324" mass="37802">MEAINPVRVMLFWDSKIARDVYGPYFTGVVRKSWTLPMNRIISHDELIRKILKYQDMDPILWNVRMTMRVLSYYEVHRMFYFNLYSMNNDEEMYYLWTIPPHLAKEGIHILVEFDHIQQQNIPITHDRSTTTLSAHIKAVTQMVSDEPSMLYSNVNNDDDEVDRSDGDGAVSSQSESDDDNDPEEGDFQTPLNPVNPVNPVTENIMPQWKSSQWFSSARYDYTHSRAFLDMGSGSPIDDLVESGTVRLLDWNDSMTDIQLGMRFIDKVQAISAVLAKNGKYIHCLVLIFLQCVEKMGQEQILMCRRYIREKRTEELTKRSFIRS</sequence>